<protein>
    <submittedName>
        <fullName evidence="1">Uncharacterized protein</fullName>
    </submittedName>
</protein>
<sequence length="70" mass="7526">MSSAPSLLGFRHCICALKSVRDSDLQTLILERIVVGIGSLGIILPVLKKFFDSVGLSLQSKVMFTAGLSF</sequence>
<comment type="caution">
    <text evidence="1">The sequence shown here is derived from an EMBL/GenBank/DDBJ whole genome shotgun (WGS) entry which is preliminary data.</text>
</comment>
<organism evidence="1">
    <name type="scientific">Brassica cretica</name>
    <name type="common">Mustard</name>
    <dbReference type="NCBI Taxonomy" id="69181"/>
    <lineage>
        <taxon>Eukaryota</taxon>
        <taxon>Viridiplantae</taxon>
        <taxon>Streptophyta</taxon>
        <taxon>Embryophyta</taxon>
        <taxon>Tracheophyta</taxon>
        <taxon>Spermatophyta</taxon>
        <taxon>Magnoliopsida</taxon>
        <taxon>eudicotyledons</taxon>
        <taxon>Gunneridae</taxon>
        <taxon>Pentapetalae</taxon>
        <taxon>rosids</taxon>
        <taxon>malvids</taxon>
        <taxon>Brassicales</taxon>
        <taxon>Brassicaceae</taxon>
        <taxon>Brassiceae</taxon>
        <taxon>Brassica</taxon>
    </lineage>
</organism>
<reference evidence="1" key="1">
    <citation type="submission" date="2019-12" db="EMBL/GenBank/DDBJ databases">
        <title>Genome sequencing and annotation of Brassica cretica.</title>
        <authorList>
            <person name="Studholme D.J."/>
            <person name="Sarris P.F."/>
        </authorList>
    </citation>
    <scope>NUCLEOTIDE SEQUENCE</scope>
    <source>
        <strain evidence="1">PFS-102/07</strain>
        <tissue evidence="1">Leaf</tissue>
    </source>
</reference>
<dbReference type="AlphaFoldDB" id="A0A8S9HX79"/>
<evidence type="ECO:0000313" key="1">
    <source>
        <dbReference type="EMBL" id="KAF2562254.1"/>
    </source>
</evidence>
<accession>A0A8S9HX79</accession>
<name>A0A8S9HX79_BRACR</name>
<proteinExistence type="predicted"/>
<dbReference type="EMBL" id="QGKY02001250">
    <property type="protein sequence ID" value="KAF2562254.1"/>
    <property type="molecule type" value="Genomic_DNA"/>
</dbReference>
<gene>
    <name evidence="1" type="ORF">F2Q70_00014934</name>
</gene>